<dbReference type="Proteomes" id="UP001558613">
    <property type="component" value="Unassembled WGS sequence"/>
</dbReference>
<name>A0ABR3M057_9TELE</name>
<protein>
    <submittedName>
        <fullName evidence="2">Uncharacterized protein</fullName>
    </submittedName>
</protein>
<feature type="region of interest" description="Disordered" evidence="1">
    <location>
        <begin position="103"/>
        <end position="125"/>
    </location>
</feature>
<keyword evidence="3" id="KW-1185">Reference proteome</keyword>
<gene>
    <name evidence="2" type="ORF">QQF64_009076</name>
</gene>
<sequence length="125" mass="13758">MTLGPRGLWGPQWPQPNPDDPDEPFDYELTDDWCFIPQSVLAVGLCVRCSGSRVADPPAESRGRAVMTMSSVPLETCFLLPLLSIAVHDGGKTASLVISQTVSPSAGEKMQRRPQRLQQHTEKNR</sequence>
<evidence type="ECO:0000313" key="2">
    <source>
        <dbReference type="EMBL" id="KAL1258499.1"/>
    </source>
</evidence>
<comment type="caution">
    <text evidence="2">The sequence shown here is derived from an EMBL/GenBank/DDBJ whole genome shotgun (WGS) entry which is preliminary data.</text>
</comment>
<reference evidence="2 3" key="1">
    <citation type="submission" date="2023-09" db="EMBL/GenBank/DDBJ databases">
        <authorList>
            <person name="Wang M."/>
        </authorList>
    </citation>
    <scope>NUCLEOTIDE SEQUENCE [LARGE SCALE GENOMIC DNA]</scope>
    <source>
        <strain evidence="2">GT-2023</strain>
        <tissue evidence="2">Liver</tissue>
    </source>
</reference>
<evidence type="ECO:0000313" key="3">
    <source>
        <dbReference type="Proteomes" id="UP001558613"/>
    </source>
</evidence>
<accession>A0ABR3M057</accession>
<proteinExistence type="predicted"/>
<dbReference type="EMBL" id="JAYMGO010000016">
    <property type="protein sequence ID" value="KAL1258499.1"/>
    <property type="molecule type" value="Genomic_DNA"/>
</dbReference>
<feature type="region of interest" description="Disordered" evidence="1">
    <location>
        <begin position="1"/>
        <end position="24"/>
    </location>
</feature>
<evidence type="ECO:0000256" key="1">
    <source>
        <dbReference type="SAM" id="MobiDB-lite"/>
    </source>
</evidence>
<organism evidence="2 3">
    <name type="scientific">Cirrhinus molitorella</name>
    <name type="common">mud carp</name>
    <dbReference type="NCBI Taxonomy" id="172907"/>
    <lineage>
        <taxon>Eukaryota</taxon>
        <taxon>Metazoa</taxon>
        <taxon>Chordata</taxon>
        <taxon>Craniata</taxon>
        <taxon>Vertebrata</taxon>
        <taxon>Euteleostomi</taxon>
        <taxon>Actinopterygii</taxon>
        <taxon>Neopterygii</taxon>
        <taxon>Teleostei</taxon>
        <taxon>Ostariophysi</taxon>
        <taxon>Cypriniformes</taxon>
        <taxon>Cyprinidae</taxon>
        <taxon>Labeoninae</taxon>
        <taxon>Labeonini</taxon>
        <taxon>Cirrhinus</taxon>
    </lineage>
</organism>